<name>A0AC34G836_9BILA</name>
<reference evidence="2" key="1">
    <citation type="submission" date="2022-11" db="UniProtKB">
        <authorList>
            <consortium name="WormBaseParasite"/>
        </authorList>
    </citation>
    <scope>IDENTIFICATION</scope>
</reference>
<sequence length="68" mass="8142">MKKNKVTHVHLNFCDSISEGYKVQLEKVVEEVIEANNLEYKTPFINFPGLDDKKYQKLKYLYNLNYKK</sequence>
<dbReference type="WBParaSite" id="ES5_v2.g25617.t1">
    <property type="protein sequence ID" value="ES5_v2.g25617.t1"/>
    <property type="gene ID" value="ES5_v2.g25617"/>
</dbReference>
<dbReference type="Proteomes" id="UP000887579">
    <property type="component" value="Unplaced"/>
</dbReference>
<protein>
    <submittedName>
        <fullName evidence="2">Uncharacterized protein</fullName>
    </submittedName>
</protein>
<organism evidence="1 2">
    <name type="scientific">Panagrolaimus sp. ES5</name>
    <dbReference type="NCBI Taxonomy" id="591445"/>
    <lineage>
        <taxon>Eukaryota</taxon>
        <taxon>Metazoa</taxon>
        <taxon>Ecdysozoa</taxon>
        <taxon>Nematoda</taxon>
        <taxon>Chromadorea</taxon>
        <taxon>Rhabditida</taxon>
        <taxon>Tylenchina</taxon>
        <taxon>Panagrolaimomorpha</taxon>
        <taxon>Panagrolaimoidea</taxon>
        <taxon>Panagrolaimidae</taxon>
        <taxon>Panagrolaimus</taxon>
    </lineage>
</organism>
<evidence type="ECO:0000313" key="2">
    <source>
        <dbReference type="WBParaSite" id="ES5_v2.g25617.t1"/>
    </source>
</evidence>
<evidence type="ECO:0000313" key="1">
    <source>
        <dbReference type="Proteomes" id="UP000887579"/>
    </source>
</evidence>
<proteinExistence type="predicted"/>
<accession>A0AC34G836</accession>